<dbReference type="GO" id="GO:0015086">
    <property type="term" value="F:cadmium ion transmembrane transporter activity"/>
    <property type="evidence" value="ECO:0007669"/>
    <property type="project" value="TreeGrafter"/>
</dbReference>
<dbReference type="HOGENOM" id="CLU_629722_0_0_6"/>
<dbReference type="PANTHER" id="PTHR11706">
    <property type="entry name" value="SOLUTE CARRIER PROTEIN FAMILY 11 MEMBER"/>
    <property type="match status" value="1"/>
</dbReference>
<name>A0A095XSV0_9GAMM</name>
<dbReference type="Pfam" id="PF01566">
    <property type="entry name" value="Nramp"/>
    <property type="match status" value="1"/>
</dbReference>
<dbReference type="InterPro" id="IPR001046">
    <property type="entry name" value="NRAMP_fam"/>
</dbReference>
<evidence type="ECO:0000256" key="6">
    <source>
        <dbReference type="ARBA" id="ARBA00023136"/>
    </source>
</evidence>
<dbReference type="GO" id="GO:0005886">
    <property type="term" value="C:plasma membrane"/>
    <property type="evidence" value="ECO:0007669"/>
    <property type="project" value="TreeGrafter"/>
</dbReference>
<dbReference type="EMBL" id="AUVB01000085">
    <property type="protein sequence ID" value="KGE02746.1"/>
    <property type="molecule type" value="Genomic_DNA"/>
</dbReference>
<evidence type="ECO:0000256" key="3">
    <source>
        <dbReference type="ARBA" id="ARBA00022692"/>
    </source>
</evidence>
<keyword evidence="6 7" id="KW-0472">Membrane</keyword>
<evidence type="ECO:0000256" key="4">
    <source>
        <dbReference type="ARBA" id="ARBA00022847"/>
    </source>
</evidence>
<keyword evidence="5 7" id="KW-1133">Transmembrane helix</keyword>
<dbReference type="eggNOG" id="COG1914">
    <property type="taxonomic scope" value="Bacteria"/>
</dbReference>
<proteinExistence type="predicted"/>
<dbReference type="PANTHER" id="PTHR11706:SF33">
    <property type="entry name" value="NATURAL RESISTANCE-ASSOCIATED MACROPHAGE PROTEIN 2"/>
    <property type="match status" value="1"/>
</dbReference>
<feature type="transmembrane region" description="Helical" evidence="7">
    <location>
        <begin position="370"/>
        <end position="393"/>
    </location>
</feature>
<evidence type="ECO:0000256" key="2">
    <source>
        <dbReference type="ARBA" id="ARBA00022448"/>
    </source>
</evidence>
<dbReference type="Proteomes" id="UP000029640">
    <property type="component" value="Unassembled WGS sequence"/>
</dbReference>
<reference evidence="8 9" key="1">
    <citation type="journal article" date="2014" name="Genome Announc.">
        <title>Genome Sequence of Gammaproteobacterial Pseudohaliea rubra Type Strain DSM 19751, Isolated from Coastal Seawater of the Mediterranean Sea.</title>
        <authorList>
            <person name="Spring S."/>
            <person name="Fiebig A."/>
            <person name="Riedel T."/>
            <person name="Goker M."/>
            <person name="Klenk H.P."/>
        </authorList>
    </citation>
    <scope>NUCLEOTIDE SEQUENCE [LARGE SCALE GENOMIC DNA]</scope>
    <source>
        <strain evidence="8 9">DSM 19751</strain>
    </source>
</reference>
<comment type="subcellular location">
    <subcellularLocation>
        <location evidence="1">Membrane</location>
        <topology evidence="1">Multi-pass membrane protein</topology>
    </subcellularLocation>
</comment>
<keyword evidence="4" id="KW-0769">Symport</keyword>
<sequence>MRGLLRALGNFVGPAAVMAAGTMGAGAIASFLLAGAWFRYDLLWVLLPLLPLFVVSADSASRIGALNPATGILTLVRERLNPALAWVILALIVPVHFLVTMGQVSVMSSAFTSLIGLAPGAGGRLPVALEVLLSVTLAAGVLWLVFSRGYDRMQRVMSFLMVLMFLCFLTVALRGLSEWRAILDGFLPALPPDLPVPGSAEPRVATSSLIAMVGAAIAPAALLGLPYLCADAGSGRAQLTRAFWQAVLNLGFVFGAYAFFVLVAGAFALYPLADHASFADVAQASAVLRAALPERLAFLGPVIFSLGLFTAAMTTLVVAAQVTIYFILDMARQPWRFSADNRRYHQLLTVFVLGAAALAPFWDFPALLKVILLMGVNVVVIPLVYVIVLVLANSRVVMGEFRAEWWRNLFLALGLGVSVALAIDKAPLYFRTLFG</sequence>
<dbReference type="STRING" id="1265313.HRUBRA_02724"/>
<comment type="caution">
    <text evidence="8">The sequence shown here is derived from an EMBL/GenBank/DDBJ whole genome shotgun (WGS) entry which is preliminary data.</text>
</comment>
<dbReference type="AlphaFoldDB" id="A0A095XSV0"/>
<dbReference type="GO" id="GO:0034755">
    <property type="term" value="P:iron ion transmembrane transport"/>
    <property type="evidence" value="ECO:0007669"/>
    <property type="project" value="TreeGrafter"/>
</dbReference>
<feature type="transmembrane region" description="Helical" evidence="7">
    <location>
        <begin position="158"/>
        <end position="177"/>
    </location>
</feature>
<dbReference type="GO" id="GO:0015293">
    <property type="term" value="F:symporter activity"/>
    <property type="evidence" value="ECO:0007669"/>
    <property type="project" value="UniProtKB-KW"/>
</dbReference>
<feature type="transmembrane region" description="Helical" evidence="7">
    <location>
        <begin position="209"/>
        <end position="230"/>
    </location>
</feature>
<dbReference type="GO" id="GO:0005384">
    <property type="term" value="F:manganese ion transmembrane transporter activity"/>
    <property type="evidence" value="ECO:0007669"/>
    <property type="project" value="TreeGrafter"/>
</dbReference>
<evidence type="ECO:0000256" key="5">
    <source>
        <dbReference type="ARBA" id="ARBA00022989"/>
    </source>
</evidence>
<feature type="transmembrane region" description="Helical" evidence="7">
    <location>
        <begin position="125"/>
        <end position="146"/>
    </location>
</feature>
<evidence type="ECO:0000313" key="9">
    <source>
        <dbReference type="Proteomes" id="UP000029640"/>
    </source>
</evidence>
<feature type="transmembrane region" description="Helical" evidence="7">
    <location>
        <begin position="242"/>
        <end position="270"/>
    </location>
</feature>
<feature type="transmembrane region" description="Helical" evidence="7">
    <location>
        <begin position="12"/>
        <end position="37"/>
    </location>
</feature>
<keyword evidence="9" id="KW-1185">Reference proteome</keyword>
<accession>A0A095XSV0</accession>
<protein>
    <submittedName>
        <fullName evidence="8">Manganese transport protein MntH</fullName>
    </submittedName>
</protein>
<evidence type="ECO:0000256" key="7">
    <source>
        <dbReference type="SAM" id="Phobius"/>
    </source>
</evidence>
<keyword evidence="2" id="KW-0813">Transport</keyword>
<feature type="transmembrane region" description="Helical" evidence="7">
    <location>
        <begin position="405"/>
        <end position="423"/>
    </location>
</feature>
<dbReference type="RefSeq" id="WP_236629756.1">
    <property type="nucleotide sequence ID" value="NZ_KN234747.1"/>
</dbReference>
<feature type="transmembrane region" description="Helical" evidence="7">
    <location>
        <begin position="83"/>
        <end position="105"/>
    </location>
</feature>
<feature type="transmembrane region" description="Helical" evidence="7">
    <location>
        <begin position="43"/>
        <end position="63"/>
    </location>
</feature>
<feature type="transmembrane region" description="Helical" evidence="7">
    <location>
        <begin position="302"/>
        <end position="327"/>
    </location>
</feature>
<evidence type="ECO:0000313" key="8">
    <source>
        <dbReference type="EMBL" id="KGE02746.1"/>
    </source>
</evidence>
<gene>
    <name evidence="8" type="ORF">HRUBRA_02724</name>
</gene>
<feature type="transmembrane region" description="Helical" evidence="7">
    <location>
        <begin position="347"/>
        <end position="364"/>
    </location>
</feature>
<keyword evidence="3 7" id="KW-0812">Transmembrane</keyword>
<evidence type="ECO:0000256" key="1">
    <source>
        <dbReference type="ARBA" id="ARBA00004141"/>
    </source>
</evidence>
<organism evidence="8 9">
    <name type="scientific">Pseudohaliea rubra DSM 19751</name>
    <dbReference type="NCBI Taxonomy" id="1265313"/>
    <lineage>
        <taxon>Bacteria</taxon>
        <taxon>Pseudomonadati</taxon>
        <taxon>Pseudomonadota</taxon>
        <taxon>Gammaproteobacteria</taxon>
        <taxon>Cellvibrionales</taxon>
        <taxon>Halieaceae</taxon>
        <taxon>Pseudohaliea</taxon>
    </lineage>
</organism>